<feature type="region of interest" description="Disordered" evidence="1">
    <location>
        <begin position="1"/>
        <end position="30"/>
    </location>
</feature>
<organism evidence="2 3">
    <name type="scientific">Elysia crispata</name>
    <name type="common">lettuce slug</name>
    <dbReference type="NCBI Taxonomy" id="231223"/>
    <lineage>
        <taxon>Eukaryota</taxon>
        <taxon>Metazoa</taxon>
        <taxon>Spiralia</taxon>
        <taxon>Lophotrochozoa</taxon>
        <taxon>Mollusca</taxon>
        <taxon>Gastropoda</taxon>
        <taxon>Heterobranchia</taxon>
        <taxon>Euthyneura</taxon>
        <taxon>Panpulmonata</taxon>
        <taxon>Sacoglossa</taxon>
        <taxon>Placobranchoidea</taxon>
        <taxon>Plakobranchidae</taxon>
        <taxon>Elysia</taxon>
    </lineage>
</organism>
<dbReference type="AlphaFoldDB" id="A0AAE0XU82"/>
<dbReference type="EMBL" id="JAWDGP010007584">
    <property type="protein sequence ID" value="KAK3712400.1"/>
    <property type="molecule type" value="Genomic_DNA"/>
</dbReference>
<dbReference type="Proteomes" id="UP001283361">
    <property type="component" value="Unassembled WGS sequence"/>
</dbReference>
<comment type="caution">
    <text evidence="2">The sequence shown here is derived from an EMBL/GenBank/DDBJ whole genome shotgun (WGS) entry which is preliminary data.</text>
</comment>
<reference evidence="2" key="1">
    <citation type="journal article" date="2023" name="G3 (Bethesda)">
        <title>A reference genome for the long-term kleptoplast-retaining sea slug Elysia crispata morphotype clarki.</title>
        <authorList>
            <person name="Eastman K.E."/>
            <person name="Pendleton A.L."/>
            <person name="Shaikh M.A."/>
            <person name="Suttiyut T."/>
            <person name="Ogas R."/>
            <person name="Tomko P."/>
            <person name="Gavelis G."/>
            <person name="Widhalm J.R."/>
            <person name="Wisecaver J.H."/>
        </authorList>
    </citation>
    <scope>NUCLEOTIDE SEQUENCE</scope>
    <source>
        <strain evidence="2">ECLA1</strain>
    </source>
</reference>
<sequence>MHDKTAHKGKGASKVKLDSPQTGATCDPDHGSVFSRQRAMYKAGMFISDSLAPTALFYSCSPDLRTDITRD</sequence>
<gene>
    <name evidence="2" type="ORF">RRG08_002730</name>
</gene>
<protein>
    <submittedName>
        <fullName evidence="2">Uncharacterized protein</fullName>
    </submittedName>
</protein>
<evidence type="ECO:0000313" key="3">
    <source>
        <dbReference type="Proteomes" id="UP001283361"/>
    </source>
</evidence>
<evidence type="ECO:0000313" key="2">
    <source>
        <dbReference type="EMBL" id="KAK3712400.1"/>
    </source>
</evidence>
<accession>A0AAE0XU82</accession>
<keyword evidence="3" id="KW-1185">Reference proteome</keyword>
<name>A0AAE0XU82_9GAST</name>
<evidence type="ECO:0000256" key="1">
    <source>
        <dbReference type="SAM" id="MobiDB-lite"/>
    </source>
</evidence>
<proteinExistence type="predicted"/>